<proteinExistence type="predicted"/>
<evidence type="ECO:0000313" key="2">
    <source>
        <dbReference type="EMBL" id="BFO17511.1"/>
    </source>
</evidence>
<protein>
    <submittedName>
        <fullName evidence="2">Uncharacterized protein</fullName>
    </submittedName>
</protein>
<dbReference type="AlphaFoldDB" id="A0AAT9HK59"/>
<dbReference type="EMBL" id="AP035768">
    <property type="protein sequence ID" value="BFO17511.1"/>
    <property type="molecule type" value="Genomic_DNA"/>
</dbReference>
<sequence>MFGAQPPLPGRVDVEDTGDDLGLLPYGRVFECGGGHGAGPFADDGREHIRGGRGDREGRAARAPRGGEQHLGHGGRRPTDEVVRGRPDADRTRRAARRTGENTRERREGTGIDARIRACYVC</sequence>
<reference evidence="2" key="2">
    <citation type="submission" date="2024-07" db="EMBL/GenBank/DDBJ databases">
        <title>Streptomyces haneummycinica sp. nov., a new antibiotic-producing actinobacterium isolated from marine sediment.</title>
        <authorList>
            <person name="Uemura M."/>
            <person name="Hamada M."/>
            <person name="Hirano S."/>
            <person name="Kobayashi K."/>
            <person name="Ohshiro T."/>
            <person name="Kobayashi T."/>
            <person name="Terahara T."/>
        </authorList>
    </citation>
    <scope>NUCLEOTIDE SEQUENCE</scope>
    <source>
        <strain evidence="2">KM77-8</strain>
    </source>
</reference>
<name>A0AAT9HK59_9ACTN</name>
<organism evidence="2">
    <name type="scientific">Streptomyces haneummycinicus</name>
    <dbReference type="NCBI Taxonomy" id="3074435"/>
    <lineage>
        <taxon>Bacteria</taxon>
        <taxon>Bacillati</taxon>
        <taxon>Actinomycetota</taxon>
        <taxon>Actinomycetes</taxon>
        <taxon>Kitasatosporales</taxon>
        <taxon>Streptomycetaceae</taxon>
        <taxon>Streptomyces</taxon>
    </lineage>
</organism>
<gene>
    <name evidence="2" type="ORF">SHKM778_38990</name>
</gene>
<accession>A0AAT9HK59</accession>
<feature type="region of interest" description="Disordered" evidence="1">
    <location>
        <begin position="34"/>
        <end position="110"/>
    </location>
</feature>
<feature type="region of interest" description="Disordered" evidence="1">
    <location>
        <begin position="1"/>
        <end position="20"/>
    </location>
</feature>
<feature type="compositionally biased region" description="Basic and acidic residues" evidence="1">
    <location>
        <begin position="43"/>
        <end position="110"/>
    </location>
</feature>
<reference evidence="2" key="1">
    <citation type="submission" date="2024-06" db="EMBL/GenBank/DDBJ databases">
        <authorList>
            <consortium name="consrtm"/>
            <person name="Uemura M."/>
            <person name="Terahara T."/>
        </authorList>
    </citation>
    <scope>NUCLEOTIDE SEQUENCE</scope>
    <source>
        <strain evidence="2">KM77-8</strain>
    </source>
</reference>
<evidence type="ECO:0000256" key="1">
    <source>
        <dbReference type="SAM" id="MobiDB-lite"/>
    </source>
</evidence>